<evidence type="ECO:0000256" key="5">
    <source>
        <dbReference type="ARBA" id="ARBA00023237"/>
    </source>
</evidence>
<dbReference type="Pfam" id="PF07980">
    <property type="entry name" value="SusD_RagB"/>
    <property type="match status" value="1"/>
</dbReference>
<dbReference type="RefSeq" id="WP_309982040.1">
    <property type="nucleotide sequence ID" value="NZ_JAVDTI010000002.1"/>
</dbReference>
<dbReference type="InterPro" id="IPR033985">
    <property type="entry name" value="SusD-like_N"/>
</dbReference>
<comment type="similarity">
    <text evidence="2">Belongs to the SusD family.</text>
</comment>
<proteinExistence type="inferred from homology"/>
<evidence type="ECO:0000259" key="7">
    <source>
        <dbReference type="Pfam" id="PF14322"/>
    </source>
</evidence>
<evidence type="ECO:0000259" key="6">
    <source>
        <dbReference type="Pfam" id="PF07980"/>
    </source>
</evidence>
<comment type="subcellular location">
    <subcellularLocation>
        <location evidence="1">Cell outer membrane</location>
    </subcellularLocation>
</comment>
<evidence type="ECO:0000313" key="8">
    <source>
        <dbReference type="EMBL" id="MDR6804769.1"/>
    </source>
</evidence>
<dbReference type="Pfam" id="PF14322">
    <property type="entry name" value="SusD-like_3"/>
    <property type="match status" value="1"/>
</dbReference>
<dbReference type="InterPro" id="IPR012944">
    <property type="entry name" value="SusD_RagB_dom"/>
</dbReference>
<protein>
    <submittedName>
        <fullName evidence="8">Tetratricopeptide (TPR) repeat protein</fullName>
    </submittedName>
</protein>
<keyword evidence="4" id="KW-0472">Membrane</keyword>
<gene>
    <name evidence="8" type="ORF">J2W84_001815</name>
</gene>
<evidence type="ECO:0000256" key="1">
    <source>
        <dbReference type="ARBA" id="ARBA00004442"/>
    </source>
</evidence>
<sequence>MMKKFFAIIIALSLGGCQDNLLDTAPYSSVSNATMWTTDNLTDLGVAGVYNTFRLEMGHSGLTTVHELYQTDRFGYTGQGRWDEPLLRGTITAGDAMFSKVWQHMYEGIQRANDALLNIPAKSPSPEKKKARYLAECKFLRAYFYFRLNQLYKGVPIYLEPFTPTEAIKPRATEAEVWNQVLADLDACINEPNLPDRYASGNADYGHATKAAAYALRGKVYLYLKQWEKASADFQKVKDAGHTLFGDYKALFTEANEQCPEMIFSIQHRGEQGYGNNFQLFIGWPSAFRRGWNYYMPSPNLVDLHENIDGTPFKWDDIIPGFSGLTVAEREVFFLRNNITAEEYAAASARGAKMSLYLPQGNEERIKKAYENRDPRLQANVVTPYATFRGAFNFTDVESLQTMRWPFRGQAATGGDIQSDTQINFYYFYRKFVIEGVSGLIDRNYGPTDFPILRYGDVLLMWAEALNEAGATSEAVEKVNEVRKRAGVALLNSNAATAVKGQEDLRQRIRNERRIELPGEGINYFDELRWKTWGEKVFYTGSGKKQIWGANVSDYSYKGDFLMTWPIPTGEIQMNPNLVQNPGWID</sequence>
<keyword evidence="9" id="KW-1185">Reference proteome</keyword>
<evidence type="ECO:0000256" key="2">
    <source>
        <dbReference type="ARBA" id="ARBA00006275"/>
    </source>
</evidence>
<accession>A0ABU1QUD1</accession>
<dbReference type="EMBL" id="JAVDTI010000002">
    <property type="protein sequence ID" value="MDR6804769.1"/>
    <property type="molecule type" value="Genomic_DNA"/>
</dbReference>
<keyword evidence="5" id="KW-0998">Cell outer membrane</keyword>
<keyword evidence="3" id="KW-0732">Signal</keyword>
<evidence type="ECO:0000256" key="3">
    <source>
        <dbReference type="ARBA" id="ARBA00022729"/>
    </source>
</evidence>
<dbReference type="PROSITE" id="PS51257">
    <property type="entry name" value="PROKAR_LIPOPROTEIN"/>
    <property type="match status" value="1"/>
</dbReference>
<dbReference type="Gene3D" id="1.25.40.390">
    <property type="match status" value="1"/>
</dbReference>
<evidence type="ECO:0000256" key="4">
    <source>
        <dbReference type="ARBA" id="ARBA00023136"/>
    </source>
</evidence>
<feature type="domain" description="SusD-like N-terminal" evidence="7">
    <location>
        <begin position="22"/>
        <end position="222"/>
    </location>
</feature>
<name>A0ABU1QUD1_9BACT</name>
<comment type="caution">
    <text evidence="8">The sequence shown here is derived from an EMBL/GenBank/DDBJ whole genome shotgun (WGS) entry which is preliminary data.</text>
</comment>
<dbReference type="InterPro" id="IPR011990">
    <property type="entry name" value="TPR-like_helical_dom_sf"/>
</dbReference>
<evidence type="ECO:0000313" key="9">
    <source>
        <dbReference type="Proteomes" id="UP001264980"/>
    </source>
</evidence>
<dbReference type="Proteomes" id="UP001264980">
    <property type="component" value="Unassembled WGS sequence"/>
</dbReference>
<dbReference type="CDD" id="cd08977">
    <property type="entry name" value="SusD"/>
    <property type="match status" value="1"/>
</dbReference>
<dbReference type="SUPFAM" id="SSF48452">
    <property type="entry name" value="TPR-like"/>
    <property type="match status" value="1"/>
</dbReference>
<reference evidence="8 9" key="1">
    <citation type="submission" date="2023-07" db="EMBL/GenBank/DDBJ databases">
        <title>Sorghum-associated microbial communities from plants grown in Nebraska, USA.</title>
        <authorList>
            <person name="Schachtman D."/>
        </authorList>
    </citation>
    <scope>NUCLEOTIDE SEQUENCE [LARGE SCALE GENOMIC DNA]</scope>
    <source>
        <strain evidence="8 9">BE57</strain>
    </source>
</reference>
<feature type="domain" description="RagB/SusD" evidence="6">
    <location>
        <begin position="260"/>
        <end position="584"/>
    </location>
</feature>
<organism evidence="8 9">
    <name type="scientific">Dyadobacter fermentans</name>
    <dbReference type="NCBI Taxonomy" id="94254"/>
    <lineage>
        <taxon>Bacteria</taxon>
        <taxon>Pseudomonadati</taxon>
        <taxon>Bacteroidota</taxon>
        <taxon>Cytophagia</taxon>
        <taxon>Cytophagales</taxon>
        <taxon>Spirosomataceae</taxon>
        <taxon>Dyadobacter</taxon>
    </lineage>
</organism>